<dbReference type="EMBL" id="JAJAGQ010000022">
    <property type="protein sequence ID" value="KAJ8528867.1"/>
    <property type="molecule type" value="Genomic_DNA"/>
</dbReference>
<keyword evidence="3" id="KW-1185">Reference proteome</keyword>
<feature type="compositionally biased region" description="Acidic residues" evidence="1">
    <location>
        <begin position="159"/>
        <end position="168"/>
    </location>
</feature>
<accession>A0A9Q1QXD2</accession>
<name>A0A9Q1QXD2_9SOLA</name>
<feature type="compositionally biased region" description="Polar residues" evidence="1">
    <location>
        <begin position="102"/>
        <end position="112"/>
    </location>
</feature>
<feature type="region of interest" description="Disordered" evidence="1">
    <location>
        <begin position="78"/>
        <end position="114"/>
    </location>
</feature>
<dbReference type="Proteomes" id="UP001152561">
    <property type="component" value="Unassembled WGS sequence"/>
</dbReference>
<evidence type="ECO:0000313" key="2">
    <source>
        <dbReference type="EMBL" id="KAJ8528867.1"/>
    </source>
</evidence>
<feature type="region of interest" description="Disordered" evidence="1">
    <location>
        <begin position="155"/>
        <end position="180"/>
    </location>
</feature>
<dbReference type="AlphaFoldDB" id="A0A9Q1QXD2"/>
<feature type="region of interest" description="Disordered" evidence="1">
    <location>
        <begin position="13"/>
        <end position="41"/>
    </location>
</feature>
<protein>
    <submittedName>
        <fullName evidence="2">Uncharacterized protein</fullName>
    </submittedName>
</protein>
<feature type="compositionally biased region" description="Acidic residues" evidence="1">
    <location>
        <begin position="25"/>
        <end position="37"/>
    </location>
</feature>
<evidence type="ECO:0000256" key="1">
    <source>
        <dbReference type="SAM" id="MobiDB-lite"/>
    </source>
</evidence>
<organism evidence="2 3">
    <name type="scientific">Anisodus acutangulus</name>
    <dbReference type="NCBI Taxonomy" id="402998"/>
    <lineage>
        <taxon>Eukaryota</taxon>
        <taxon>Viridiplantae</taxon>
        <taxon>Streptophyta</taxon>
        <taxon>Embryophyta</taxon>
        <taxon>Tracheophyta</taxon>
        <taxon>Spermatophyta</taxon>
        <taxon>Magnoliopsida</taxon>
        <taxon>eudicotyledons</taxon>
        <taxon>Gunneridae</taxon>
        <taxon>Pentapetalae</taxon>
        <taxon>asterids</taxon>
        <taxon>lamiids</taxon>
        <taxon>Solanales</taxon>
        <taxon>Solanaceae</taxon>
        <taxon>Solanoideae</taxon>
        <taxon>Hyoscyameae</taxon>
        <taxon>Anisodus</taxon>
    </lineage>
</organism>
<proteinExistence type="predicted"/>
<dbReference type="PROSITE" id="PS00018">
    <property type="entry name" value="EF_HAND_1"/>
    <property type="match status" value="1"/>
</dbReference>
<sequence length="180" mass="20381">MRCPNCREVEDGNWLFSEGEGPYEQYDEEESEEEDELESRAEIRFGPAVEVEDQIARDIRPTTASNGGPMQILQQLQPMQNHATDVNETDEHEQAVPPPSTNGPTPQQNEQAITDYLDPYLELSLAIDSTAEEINHLLSQELESIKLDNPIEVTRLASDEQDDDDDDNNNICSPDMIQFM</sequence>
<reference evidence="3" key="1">
    <citation type="journal article" date="2023" name="Proc. Natl. Acad. Sci. U.S.A.">
        <title>Genomic and structural basis for evolution of tropane alkaloid biosynthesis.</title>
        <authorList>
            <person name="Wanga Y.-J."/>
            <person name="Taina T."/>
            <person name="Yua J.-Y."/>
            <person name="Lia J."/>
            <person name="Xua B."/>
            <person name="Chenc J."/>
            <person name="D'Auriad J.C."/>
            <person name="Huanga J.-P."/>
            <person name="Huanga S.-X."/>
        </authorList>
    </citation>
    <scope>NUCLEOTIDE SEQUENCE [LARGE SCALE GENOMIC DNA]</scope>
    <source>
        <strain evidence="3">cv. KIB-2019</strain>
    </source>
</reference>
<dbReference type="InterPro" id="IPR018247">
    <property type="entry name" value="EF_Hand_1_Ca_BS"/>
</dbReference>
<gene>
    <name evidence="2" type="ORF">K7X08_030607</name>
</gene>
<comment type="caution">
    <text evidence="2">The sequence shown here is derived from an EMBL/GenBank/DDBJ whole genome shotgun (WGS) entry which is preliminary data.</text>
</comment>
<evidence type="ECO:0000313" key="3">
    <source>
        <dbReference type="Proteomes" id="UP001152561"/>
    </source>
</evidence>